<dbReference type="Gene3D" id="1.50.10.20">
    <property type="match status" value="1"/>
</dbReference>
<name>A0ABR9S6Z8_9BURK</name>
<keyword evidence="3" id="KW-1185">Reference proteome</keyword>
<accession>A0ABR9S6Z8</accession>
<evidence type="ECO:0000256" key="1">
    <source>
        <dbReference type="SAM" id="MobiDB-lite"/>
    </source>
</evidence>
<dbReference type="InterPro" id="IPR012669">
    <property type="entry name" value="Pectate_lyase"/>
</dbReference>
<proteinExistence type="predicted"/>
<dbReference type="SUPFAM" id="SSF81853">
    <property type="entry name" value="Family 10 polysaccharide lyase"/>
    <property type="match status" value="1"/>
</dbReference>
<organism evidence="2 3">
    <name type="scientific">Ramlibacter pallidus</name>
    <dbReference type="NCBI Taxonomy" id="2780087"/>
    <lineage>
        <taxon>Bacteria</taxon>
        <taxon>Pseudomonadati</taxon>
        <taxon>Pseudomonadota</taxon>
        <taxon>Betaproteobacteria</taxon>
        <taxon>Burkholderiales</taxon>
        <taxon>Comamonadaceae</taxon>
        <taxon>Ramlibacter</taxon>
    </lineage>
</organism>
<keyword evidence="2" id="KW-0456">Lyase</keyword>
<gene>
    <name evidence="2" type="ORF">IM787_17230</name>
</gene>
<feature type="region of interest" description="Disordered" evidence="1">
    <location>
        <begin position="19"/>
        <end position="51"/>
    </location>
</feature>
<protein>
    <submittedName>
        <fullName evidence="2">Pectate lyase</fullName>
    </submittedName>
</protein>
<feature type="compositionally biased region" description="Pro residues" evidence="1">
    <location>
        <begin position="27"/>
        <end position="47"/>
    </location>
</feature>
<comment type="caution">
    <text evidence="2">The sequence shown here is derived from an EMBL/GenBank/DDBJ whole genome shotgun (WGS) entry which is preliminary data.</text>
</comment>
<evidence type="ECO:0000313" key="2">
    <source>
        <dbReference type="EMBL" id="MBE7369310.1"/>
    </source>
</evidence>
<dbReference type="Pfam" id="PF09492">
    <property type="entry name" value="Pec_lyase"/>
    <property type="match status" value="1"/>
</dbReference>
<dbReference type="PROSITE" id="PS51257">
    <property type="entry name" value="PROKAR_LIPOPROTEIN"/>
    <property type="match status" value="1"/>
</dbReference>
<evidence type="ECO:0000313" key="3">
    <source>
        <dbReference type="Proteomes" id="UP000806285"/>
    </source>
</evidence>
<dbReference type="GO" id="GO:0016829">
    <property type="term" value="F:lyase activity"/>
    <property type="evidence" value="ECO:0007669"/>
    <property type="project" value="UniProtKB-KW"/>
</dbReference>
<dbReference type="EMBL" id="JADDIV010000005">
    <property type="protein sequence ID" value="MBE7369310.1"/>
    <property type="molecule type" value="Genomic_DNA"/>
</dbReference>
<dbReference type="Proteomes" id="UP000806285">
    <property type="component" value="Unassembled WGS sequence"/>
</dbReference>
<dbReference type="RefSeq" id="WP_193677944.1">
    <property type="nucleotide sequence ID" value="NZ_JADDIV010000005.1"/>
</dbReference>
<sequence>MERRLFLTSLSAAAVTAACGGGGSDPAPAPGAPPAPGTPAYEPPVDPDPFRQSTKVAMRRAAIHMDQNVSYRGAYVWSWLASDRNKLWGEMEAYPTMCWMQPTGTPSVGNCLLDAYKATGDENFYKAAERTALAMIEAQHPSGGWNYIYDFAGEASLKRWYQTVGANGWRLEEFQHYYGNATFDDATTAVSSQFMLRMYLEKKDPRFKSALEKAIGFVLDAQFKSGIAAGGWPQRFPRAFNATRSMPAPNWPPTGPGWEHLQPGAQNGDFIIQGPGGIPARPGYTGVFSGMEDGDYTNFVTFNDDVMGENIKFLLLCVFGLGDTSLKAPVVAAMDCMYNIMYEYDGVPANSSNPNAGTTPQAGWGLQHLSSDSVDAYGVLRRAGLPAAARSYEPRGLSPSVSITNANQLFHYFRLTGDRKYIAKLGRVFDWIDTCALRANQRAGGDPESILTGTHARVVELDSNRPRFPHRYGTNIHNGAYYFDYDWRRTPSHYNASQNASTATPRATLARLQALSNAEIAAMVANSPLNVDGERPLPKYFSVNGEVDFPHLWANSVKGTATRTAEQTQALIDNLGEKNFWGTNQSLFTNPYTQDGPSAPYLGKEYMSTHVGDVYDTSPYGVNQRPNVEPYASNPPAVNTVIESTTFVNNLGNLISFIEPVTPVTDPAYKA</sequence>
<reference evidence="2 3" key="1">
    <citation type="submission" date="2020-10" db="EMBL/GenBank/DDBJ databases">
        <title>Ramlibacter sp. HM2 16S ribosomal RNA gene Genome sequencing and assembly.</title>
        <authorList>
            <person name="Kang M."/>
        </authorList>
    </citation>
    <scope>NUCLEOTIDE SEQUENCE [LARGE SCALE GENOMIC DNA]</scope>
    <source>
        <strain evidence="2 3">HM2</strain>
    </source>
</reference>